<evidence type="ECO:0000313" key="11">
    <source>
        <dbReference type="EMBL" id="QUR69389.1"/>
    </source>
</evidence>
<dbReference type="EMBL" id="CP046600">
    <property type="protein sequence ID" value="QUR69389.1"/>
    <property type="molecule type" value="Genomic_DNA"/>
</dbReference>
<name>A0A975PYY9_9MYCO</name>
<keyword evidence="4 7" id="KW-0418">Kinase</keyword>
<dbReference type="InterPro" id="IPR011009">
    <property type="entry name" value="Kinase-like_dom_sf"/>
</dbReference>
<keyword evidence="12" id="KW-1185">Reference proteome</keyword>
<dbReference type="GO" id="GO:0046872">
    <property type="term" value="F:metal ion binding"/>
    <property type="evidence" value="ECO:0007669"/>
    <property type="project" value="UniProtKB-KW"/>
</dbReference>
<protein>
    <submittedName>
        <fullName evidence="11">Phosphotransferase</fullName>
    </submittedName>
</protein>
<evidence type="ECO:0000256" key="3">
    <source>
        <dbReference type="ARBA" id="ARBA00022741"/>
    </source>
</evidence>
<dbReference type="SUPFAM" id="SSF56112">
    <property type="entry name" value="Protein kinase-like (PK-like)"/>
    <property type="match status" value="1"/>
</dbReference>
<evidence type="ECO:0000256" key="7">
    <source>
        <dbReference type="PIRNR" id="PIRNR000706"/>
    </source>
</evidence>
<dbReference type="KEGG" id="mspg:F6B93_22015"/>
<keyword evidence="2 7" id="KW-0808">Transferase</keyword>
<keyword evidence="9" id="KW-0479">Metal-binding</keyword>
<dbReference type="GO" id="GO:0005524">
    <property type="term" value="F:ATP binding"/>
    <property type="evidence" value="ECO:0007669"/>
    <property type="project" value="UniProtKB-KW"/>
</dbReference>
<keyword evidence="3 7" id="KW-0547">Nucleotide-binding</keyword>
<dbReference type="RefSeq" id="WP_211696977.1">
    <property type="nucleotide sequence ID" value="NZ_CP046600.1"/>
</dbReference>
<evidence type="ECO:0000256" key="4">
    <source>
        <dbReference type="ARBA" id="ARBA00022777"/>
    </source>
</evidence>
<dbReference type="PANTHER" id="PTHR21310:SF41">
    <property type="entry name" value="3'-PHOSPHOTRANSFERASE, PUTATIVE-RELATED"/>
    <property type="match status" value="1"/>
</dbReference>
<keyword evidence="5 7" id="KW-0067">ATP-binding</keyword>
<dbReference type="Gene3D" id="3.30.200.20">
    <property type="entry name" value="Phosphorylase Kinase, domain 1"/>
    <property type="match status" value="1"/>
</dbReference>
<feature type="domain" description="Aminoglycoside phosphotransferase" evidence="10">
    <location>
        <begin position="41"/>
        <end position="235"/>
    </location>
</feature>
<feature type="binding site" evidence="9">
    <location>
        <position position="187"/>
    </location>
    <ligand>
        <name>Mg(2+)</name>
        <dbReference type="ChEBI" id="CHEBI:18420"/>
    </ligand>
</feature>
<comment type="similarity">
    <text evidence="1 7">Belongs to the aminoglycoside phosphotransferase family.</text>
</comment>
<proteinExistence type="inferred from homology"/>
<dbReference type="InterPro" id="IPR024165">
    <property type="entry name" value="Kan/Strep_kinase"/>
</dbReference>
<reference evidence="11" key="1">
    <citation type="submission" date="2019-12" db="EMBL/GenBank/DDBJ databases">
        <title>Mycobacterium spongiae sp. nov.</title>
        <authorList>
            <person name="Stinear T."/>
        </authorList>
    </citation>
    <scope>NUCLEOTIDE SEQUENCE</scope>
    <source>
        <strain evidence="11">FSD4b-SM</strain>
    </source>
</reference>
<evidence type="ECO:0000256" key="5">
    <source>
        <dbReference type="ARBA" id="ARBA00022840"/>
    </source>
</evidence>
<dbReference type="GO" id="GO:0016773">
    <property type="term" value="F:phosphotransferase activity, alcohol group as acceptor"/>
    <property type="evidence" value="ECO:0007669"/>
    <property type="project" value="InterPro"/>
</dbReference>
<evidence type="ECO:0000256" key="2">
    <source>
        <dbReference type="ARBA" id="ARBA00022679"/>
    </source>
</evidence>
<evidence type="ECO:0000256" key="9">
    <source>
        <dbReference type="PIRSR" id="PIRSR000706-2"/>
    </source>
</evidence>
<feature type="binding site" evidence="9">
    <location>
        <position position="173"/>
    </location>
    <ligand>
        <name>Mg(2+)</name>
        <dbReference type="ChEBI" id="CHEBI:18420"/>
    </ligand>
</feature>
<sequence length="251" mass="27362">MSFPSLPPAVPALVNRLAAGRPVHAVWVNELGGITFRIGSGAEFVKVAKPGSVDFTNEAHRLRWAARYLAVPRVLGLGVDHGPDGDLAWLRTGGLPGVSAVHPRWRTSPDVAVRAIAVGLRALHDRLPAPSCPFSWSAQDRLATLEPLRRADLGQPPPIDQLVVCHGDACSPNTLIDDMGRCCGHVDFGDLGVADRWADLAVATLSLQWNYPEYPGRCWEDEFFAAYGVTPDPLRIDYYRRLWQSEPNGSG</sequence>
<dbReference type="PIRSF" id="PIRSF000706">
    <property type="entry name" value="Kanamycin_kin"/>
    <property type="match status" value="1"/>
</dbReference>
<dbReference type="CDD" id="cd05150">
    <property type="entry name" value="APH"/>
    <property type="match status" value="1"/>
</dbReference>
<dbReference type="Pfam" id="PF01636">
    <property type="entry name" value="APH"/>
    <property type="match status" value="1"/>
</dbReference>
<dbReference type="PANTHER" id="PTHR21310">
    <property type="entry name" value="AMINOGLYCOSIDE PHOSPHOTRANSFERASE-RELATED-RELATED"/>
    <property type="match status" value="1"/>
</dbReference>
<keyword evidence="9" id="KW-0460">Magnesium</keyword>
<dbReference type="Proteomes" id="UP000682202">
    <property type="component" value="Chromosome"/>
</dbReference>
<dbReference type="InterPro" id="IPR051678">
    <property type="entry name" value="AGP_Transferase"/>
</dbReference>
<organism evidence="11 12">
    <name type="scientific">Mycobacterium spongiae</name>
    <dbReference type="NCBI Taxonomy" id="886343"/>
    <lineage>
        <taxon>Bacteria</taxon>
        <taxon>Bacillati</taxon>
        <taxon>Actinomycetota</taxon>
        <taxon>Actinomycetes</taxon>
        <taxon>Mycobacteriales</taxon>
        <taxon>Mycobacteriaceae</taxon>
        <taxon>Mycobacterium</taxon>
    </lineage>
</organism>
<dbReference type="InterPro" id="IPR002575">
    <property type="entry name" value="Aminoglycoside_PTrfase"/>
</dbReference>
<dbReference type="Gene3D" id="3.90.1200.10">
    <property type="match status" value="1"/>
</dbReference>
<evidence type="ECO:0000256" key="1">
    <source>
        <dbReference type="ARBA" id="ARBA00006219"/>
    </source>
</evidence>
<dbReference type="AlphaFoldDB" id="A0A975PYY9"/>
<keyword evidence="6 7" id="KW-0046">Antibiotic resistance</keyword>
<dbReference type="GO" id="GO:0016301">
    <property type="term" value="F:kinase activity"/>
    <property type="evidence" value="ECO:0007669"/>
    <property type="project" value="UniProtKB-KW"/>
</dbReference>
<evidence type="ECO:0000256" key="6">
    <source>
        <dbReference type="ARBA" id="ARBA00023251"/>
    </source>
</evidence>
<feature type="active site" description="Proton acceptor" evidence="8">
    <location>
        <position position="168"/>
    </location>
</feature>
<accession>A0A975PYY9</accession>
<gene>
    <name evidence="11" type="ORF">F6B93_22015</name>
</gene>
<evidence type="ECO:0000313" key="12">
    <source>
        <dbReference type="Proteomes" id="UP000682202"/>
    </source>
</evidence>
<evidence type="ECO:0000259" key="10">
    <source>
        <dbReference type="Pfam" id="PF01636"/>
    </source>
</evidence>
<dbReference type="GO" id="GO:0046677">
    <property type="term" value="P:response to antibiotic"/>
    <property type="evidence" value="ECO:0007669"/>
    <property type="project" value="UniProtKB-KW"/>
</dbReference>
<evidence type="ECO:0000256" key="8">
    <source>
        <dbReference type="PIRSR" id="PIRSR000706-1"/>
    </source>
</evidence>